<dbReference type="PANTHER" id="PTHR37372">
    <property type="entry name" value="OS06G0316800 PROTEIN"/>
    <property type="match status" value="1"/>
</dbReference>
<evidence type="ECO:0000256" key="1">
    <source>
        <dbReference type="SAM" id="SignalP"/>
    </source>
</evidence>
<evidence type="ECO:0000313" key="3">
    <source>
        <dbReference type="Proteomes" id="UP000008022"/>
    </source>
</evidence>
<dbReference type="InterPro" id="IPR052872">
    <property type="entry name" value="ESR_Regulator"/>
</dbReference>
<accession>A0A0E0PX17</accession>
<reference evidence="2" key="2">
    <citation type="submission" date="2015-06" db="UniProtKB">
        <authorList>
            <consortium name="EnsemblPlants"/>
        </authorList>
    </citation>
    <scope>IDENTIFICATION</scope>
</reference>
<proteinExistence type="predicted"/>
<keyword evidence="3" id="KW-1185">Reference proteome</keyword>
<dbReference type="PANTHER" id="PTHR37372:SF1">
    <property type="entry name" value="GEO07177P1"/>
    <property type="match status" value="1"/>
</dbReference>
<protein>
    <recommendedName>
        <fullName evidence="4">Glycine rich protein</fullName>
    </recommendedName>
</protein>
<evidence type="ECO:0000313" key="2">
    <source>
        <dbReference type="EnsemblPlants" id="ORUFI06G13360.1"/>
    </source>
</evidence>
<keyword evidence="1" id="KW-0732">Signal</keyword>
<dbReference type="Proteomes" id="UP000008022">
    <property type="component" value="Unassembled WGS sequence"/>
</dbReference>
<sequence length="96" mass="9526">MAVKLLLAVVLVSLLLVSQDAAAARDQFINDNEVQLKNMKYENGAGFTDEKLGYGGGGYGGARYAGGYGVGAGYGGGYGGYGNNGGGGGGGGDGWH</sequence>
<feature type="signal peptide" evidence="1">
    <location>
        <begin position="1"/>
        <end position="23"/>
    </location>
</feature>
<dbReference type="EnsemblPlants" id="ORUFI06G13360.1">
    <property type="protein sequence ID" value="ORUFI06G13360.1"/>
    <property type="gene ID" value="ORUFI06G13360"/>
</dbReference>
<dbReference type="HOGENOM" id="CLU_141916_0_0_1"/>
<organism evidence="2 3">
    <name type="scientific">Oryza rufipogon</name>
    <name type="common">Brownbeard rice</name>
    <name type="synonym">Asian wild rice</name>
    <dbReference type="NCBI Taxonomy" id="4529"/>
    <lineage>
        <taxon>Eukaryota</taxon>
        <taxon>Viridiplantae</taxon>
        <taxon>Streptophyta</taxon>
        <taxon>Embryophyta</taxon>
        <taxon>Tracheophyta</taxon>
        <taxon>Spermatophyta</taxon>
        <taxon>Magnoliopsida</taxon>
        <taxon>Liliopsida</taxon>
        <taxon>Poales</taxon>
        <taxon>Poaceae</taxon>
        <taxon>BOP clade</taxon>
        <taxon>Oryzoideae</taxon>
        <taxon>Oryzeae</taxon>
        <taxon>Oryzinae</taxon>
        <taxon>Oryza</taxon>
    </lineage>
</organism>
<feature type="chain" id="PRO_5002370562" description="Glycine rich protein" evidence="1">
    <location>
        <begin position="24"/>
        <end position="96"/>
    </location>
</feature>
<name>A0A0E0PX17_ORYRU</name>
<evidence type="ECO:0008006" key="4">
    <source>
        <dbReference type="Google" id="ProtNLM"/>
    </source>
</evidence>
<dbReference type="Gramene" id="ORUFI06G13360.1">
    <property type="protein sequence ID" value="ORUFI06G13360.1"/>
    <property type="gene ID" value="ORUFI06G13360"/>
</dbReference>
<reference evidence="3" key="1">
    <citation type="submission" date="2013-06" db="EMBL/GenBank/DDBJ databases">
        <authorList>
            <person name="Zhao Q."/>
        </authorList>
    </citation>
    <scope>NUCLEOTIDE SEQUENCE</scope>
    <source>
        <strain evidence="3">cv. W1943</strain>
    </source>
</reference>
<dbReference type="AlphaFoldDB" id="A0A0E0PX17"/>
<dbReference type="STRING" id="4529.A0A0E0PX17"/>